<keyword evidence="1" id="KW-0812">Transmembrane</keyword>
<feature type="transmembrane region" description="Helical" evidence="1">
    <location>
        <begin position="61"/>
        <end position="80"/>
    </location>
</feature>
<keyword evidence="1" id="KW-1133">Transmembrane helix</keyword>
<evidence type="ECO:0000256" key="1">
    <source>
        <dbReference type="SAM" id="Phobius"/>
    </source>
</evidence>
<evidence type="ECO:0000313" key="2">
    <source>
        <dbReference type="EMBL" id="KOT45527.1"/>
    </source>
</evidence>
<dbReference type="EMBL" id="LGCN01000017">
    <property type="protein sequence ID" value="KOT45527.1"/>
    <property type="molecule type" value="Genomic_DNA"/>
</dbReference>
<reference evidence="2 3" key="1">
    <citation type="submission" date="2015-07" db="EMBL/GenBank/DDBJ databases">
        <authorList>
            <person name="Noorani M."/>
        </authorList>
    </citation>
    <scope>NUCLEOTIDE SEQUENCE [LARGE SCALE GENOMIC DNA]</scope>
    <source>
        <strain evidence="2 3">NRRL B-24567</strain>
    </source>
</reference>
<dbReference type="OrthoDB" id="4326274at2"/>
<comment type="caution">
    <text evidence="2">The sequence shown here is derived from an EMBL/GenBank/DDBJ whole genome shotgun (WGS) entry which is preliminary data.</text>
</comment>
<dbReference type="RefSeq" id="WP_030822961.1">
    <property type="nucleotide sequence ID" value="NZ_JBFBKA010000074.1"/>
</dbReference>
<keyword evidence="1" id="KW-0472">Membrane</keyword>
<organism evidence="2 3">
    <name type="scientific">Streptomyces caelestis</name>
    <dbReference type="NCBI Taxonomy" id="36816"/>
    <lineage>
        <taxon>Bacteria</taxon>
        <taxon>Bacillati</taxon>
        <taxon>Actinomycetota</taxon>
        <taxon>Actinomycetes</taxon>
        <taxon>Kitasatosporales</taxon>
        <taxon>Streptomycetaceae</taxon>
        <taxon>Streptomyces</taxon>
    </lineage>
</organism>
<keyword evidence="3" id="KW-1185">Reference proteome</keyword>
<dbReference type="AlphaFoldDB" id="A0A0M8QML0"/>
<name>A0A0M8QML0_9ACTN</name>
<protein>
    <submittedName>
        <fullName evidence="2">Uncharacterized protein</fullName>
    </submittedName>
</protein>
<sequence>MSEPGRALPSCRSRTRRPTAPNRFAGAVRWTGRLLCWSLAAGMTTAATDLLLAPSAGWWPVLWPLPWYLACVSLLAWAVLRAREKAAHRPPDEEDLPGAWDTAA</sequence>
<proteinExistence type="predicted"/>
<evidence type="ECO:0000313" key="3">
    <source>
        <dbReference type="Proteomes" id="UP000037773"/>
    </source>
</evidence>
<accession>A0A0M8QML0</accession>
<dbReference type="PATRIC" id="fig|36816.3.peg.703"/>
<gene>
    <name evidence="2" type="ORF">ADK41_03300</name>
</gene>
<dbReference type="Proteomes" id="UP000037773">
    <property type="component" value="Unassembled WGS sequence"/>
</dbReference>